<sequence length="315" mass="32727">MGTTWHAQFAAPRDCDAAAIHRAIHRAIVSRLAGIVAAMSHWAPTSLLSRFNLAAAGTWTALPTDFARVMVRALAVAETTGGAFDPAIGRLVDAWGFGPIPVEGLPSKPQIEAAMARSGWRHLALSTSTTSTSTTSTSTTSRSATGTHLLQPGGIALDLSGIAKGYAVDAVAALLEAAGFVHHLVEIGGELVGAGMRPDGDPWWVDLETPTGTILPPLRLALHGMAVATSGDYRRGAHTLDPRTGRAIDTGIVSASVIHRTAMDADAWATALTVLGPVAGLELAREHGLAARLVTLVDGDTCEYLSPRLAAMLSD</sequence>
<evidence type="ECO:0000256" key="11">
    <source>
        <dbReference type="PIRNR" id="PIRNR006268"/>
    </source>
</evidence>
<evidence type="ECO:0000256" key="3">
    <source>
        <dbReference type="ARBA" id="ARBA00016337"/>
    </source>
</evidence>
<gene>
    <name evidence="12" type="ORF">H8S47_08185</name>
</gene>
<comment type="caution">
    <text evidence="12">The sequence shown here is derived from an EMBL/GenBank/DDBJ whole genome shotgun (WGS) entry which is preliminary data.</text>
</comment>
<protein>
    <recommendedName>
        <fullName evidence="3 11">FAD:protein FMN transferase</fullName>
        <ecNumber evidence="2 11">2.7.1.180</ecNumber>
    </recommendedName>
    <alternativeName>
        <fullName evidence="9 11">Flavin transferase</fullName>
    </alternativeName>
</protein>
<dbReference type="SUPFAM" id="SSF143631">
    <property type="entry name" value="ApbE-like"/>
    <property type="match status" value="1"/>
</dbReference>
<reference evidence="12 13" key="1">
    <citation type="submission" date="2020-08" db="EMBL/GenBank/DDBJ databases">
        <title>Putative novel bacterial strains isolated from necrotic wheat leaf tissues caused by Xanthomonas translucens.</title>
        <authorList>
            <person name="Tambong J.T."/>
        </authorList>
    </citation>
    <scope>NUCLEOTIDE SEQUENCE [LARGE SCALE GENOMIC DNA]</scope>
    <source>
        <strain evidence="13">DOAB 1063</strain>
    </source>
</reference>
<dbReference type="PANTHER" id="PTHR30040:SF2">
    <property type="entry name" value="FAD:PROTEIN FMN TRANSFERASE"/>
    <property type="match status" value="1"/>
</dbReference>
<comment type="cofactor">
    <cofactor evidence="1">
        <name>Mg(2+)</name>
        <dbReference type="ChEBI" id="CHEBI:18420"/>
    </cofactor>
</comment>
<evidence type="ECO:0000256" key="5">
    <source>
        <dbReference type="ARBA" id="ARBA00022679"/>
    </source>
</evidence>
<keyword evidence="4 11" id="KW-0285">Flavoprotein</keyword>
<organism evidence="12 13">
    <name type="scientific">Sphingomonas albertensis</name>
    <dbReference type="NCBI Taxonomy" id="2762591"/>
    <lineage>
        <taxon>Bacteria</taxon>
        <taxon>Pseudomonadati</taxon>
        <taxon>Pseudomonadota</taxon>
        <taxon>Alphaproteobacteria</taxon>
        <taxon>Sphingomonadales</taxon>
        <taxon>Sphingomonadaceae</taxon>
        <taxon>Sphingomonas</taxon>
    </lineage>
</organism>
<proteinExistence type="inferred from homology"/>
<name>A0ABR7ANV7_9SPHN</name>
<keyword evidence="5 11" id="KW-0808">Transferase</keyword>
<dbReference type="Gene3D" id="3.10.520.10">
    <property type="entry name" value="ApbE-like domains"/>
    <property type="match status" value="1"/>
</dbReference>
<keyword evidence="8 11" id="KW-0460">Magnesium</keyword>
<evidence type="ECO:0000256" key="10">
    <source>
        <dbReference type="ARBA" id="ARBA00048540"/>
    </source>
</evidence>
<dbReference type="PANTHER" id="PTHR30040">
    <property type="entry name" value="THIAMINE BIOSYNTHESIS LIPOPROTEIN APBE"/>
    <property type="match status" value="1"/>
</dbReference>
<dbReference type="EC" id="2.7.1.180" evidence="2 11"/>
<evidence type="ECO:0000256" key="4">
    <source>
        <dbReference type="ARBA" id="ARBA00022630"/>
    </source>
</evidence>
<accession>A0ABR7ANV7</accession>
<evidence type="ECO:0000313" key="13">
    <source>
        <dbReference type="Proteomes" id="UP000597613"/>
    </source>
</evidence>
<evidence type="ECO:0000256" key="6">
    <source>
        <dbReference type="ARBA" id="ARBA00022723"/>
    </source>
</evidence>
<dbReference type="InterPro" id="IPR024932">
    <property type="entry name" value="ApbE"/>
</dbReference>
<dbReference type="Proteomes" id="UP000597613">
    <property type="component" value="Unassembled WGS sequence"/>
</dbReference>
<dbReference type="PIRSF" id="PIRSF006268">
    <property type="entry name" value="ApbE"/>
    <property type="match status" value="1"/>
</dbReference>
<keyword evidence="13" id="KW-1185">Reference proteome</keyword>
<comment type="similarity">
    <text evidence="11">Belongs to the ApbE family.</text>
</comment>
<evidence type="ECO:0000256" key="1">
    <source>
        <dbReference type="ARBA" id="ARBA00001946"/>
    </source>
</evidence>
<evidence type="ECO:0000313" key="12">
    <source>
        <dbReference type="EMBL" id="MBC3941662.1"/>
    </source>
</evidence>
<evidence type="ECO:0000256" key="2">
    <source>
        <dbReference type="ARBA" id="ARBA00011955"/>
    </source>
</evidence>
<keyword evidence="6 11" id="KW-0479">Metal-binding</keyword>
<dbReference type="GO" id="GO:0016740">
    <property type="term" value="F:transferase activity"/>
    <property type="evidence" value="ECO:0007669"/>
    <property type="project" value="UniProtKB-KW"/>
</dbReference>
<dbReference type="Pfam" id="PF02424">
    <property type="entry name" value="ApbE"/>
    <property type="match status" value="1"/>
</dbReference>
<evidence type="ECO:0000256" key="8">
    <source>
        <dbReference type="ARBA" id="ARBA00022842"/>
    </source>
</evidence>
<evidence type="ECO:0000256" key="9">
    <source>
        <dbReference type="ARBA" id="ARBA00031306"/>
    </source>
</evidence>
<keyword evidence="7 11" id="KW-0274">FAD</keyword>
<dbReference type="InterPro" id="IPR003374">
    <property type="entry name" value="ApbE-like_sf"/>
</dbReference>
<comment type="catalytic activity">
    <reaction evidence="10 11">
        <text>L-threonyl-[protein] + FAD = FMN-L-threonyl-[protein] + AMP + H(+)</text>
        <dbReference type="Rhea" id="RHEA:36847"/>
        <dbReference type="Rhea" id="RHEA-COMP:11060"/>
        <dbReference type="Rhea" id="RHEA-COMP:11061"/>
        <dbReference type="ChEBI" id="CHEBI:15378"/>
        <dbReference type="ChEBI" id="CHEBI:30013"/>
        <dbReference type="ChEBI" id="CHEBI:57692"/>
        <dbReference type="ChEBI" id="CHEBI:74257"/>
        <dbReference type="ChEBI" id="CHEBI:456215"/>
        <dbReference type="EC" id="2.7.1.180"/>
    </reaction>
</comment>
<evidence type="ECO:0000256" key="7">
    <source>
        <dbReference type="ARBA" id="ARBA00022827"/>
    </source>
</evidence>
<dbReference type="EMBL" id="JACONT010000014">
    <property type="protein sequence ID" value="MBC3941662.1"/>
    <property type="molecule type" value="Genomic_DNA"/>
</dbReference>